<keyword evidence="4 7" id="KW-0472">Membrane</keyword>
<dbReference type="Pfam" id="PF00639">
    <property type="entry name" value="Rotamase"/>
    <property type="match status" value="1"/>
</dbReference>
<accession>A0A1G7ZFF7</accession>
<feature type="signal peptide" evidence="9">
    <location>
        <begin position="1"/>
        <end position="25"/>
    </location>
</feature>
<dbReference type="SUPFAM" id="SSF109998">
    <property type="entry name" value="Triger factor/SurA peptide-binding domain-like"/>
    <property type="match status" value="1"/>
</dbReference>
<dbReference type="Proteomes" id="UP000198956">
    <property type="component" value="Unassembled WGS sequence"/>
</dbReference>
<evidence type="ECO:0000256" key="8">
    <source>
        <dbReference type="PROSITE-ProRule" id="PRU00278"/>
    </source>
</evidence>
<comment type="function">
    <text evidence="7">Plays a major role in protein secretion by helping the post-translocational extracellular folding of several secreted proteins.</text>
</comment>
<dbReference type="InterPro" id="IPR023059">
    <property type="entry name" value="Foldase_PrsA"/>
</dbReference>
<dbReference type="EMBL" id="FNDE01000010">
    <property type="protein sequence ID" value="SDH07355.1"/>
    <property type="molecule type" value="Genomic_DNA"/>
</dbReference>
<dbReference type="Gene3D" id="3.10.50.40">
    <property type="match status" value="1"/>
</dbReference>
<keyword evidence="3 7" id="KW-1003">Cell membrane</keyword>
<comment type="subcellular location">
    <subcellularLocation>
        <location evidence="1 7">Cell membrane</location>
        <topology evidence="1 7">Lipid-anchor</topology>
    </subcellularLocation>
</comment>
<dbReference type="GO" id="GO:0003755">
    <property type="term" value="F:peptidyl-prolyl cis-trans isomerase activity"/>
    <property type="evidence" value="ECO:0007669"/>
    <property type="project" value="UniProtKB-UniRule"/>
</dbReference>
<dbReference type="SUPFAM" id="SSF54534">
    <property type="entry name" value="FKBP-like"/>
    <property type="match status" value="1"/>
</dbReference>
<evidence type="ECO:0000256" key="6">
    <source>
        <dbReference type="ARBA" id="ARBA00023288"/>
    </source>
</evidence>
<dbReference type="PROSITE" id="PS50198">
    <property type="entry name" value="PPIC_PPIASE_2"/>
    <property type="match status" value="1"/>
</dbReference>
<proteinExistence type="inferred from homology"/>
<comment type="similarity">
    <text evidence="2 7">Belongs to the PrsA family.</text>
</comment>
<keyword evidence="5 7" id="KW-0564">Palmitate</keyword>
<dbReference type="GO" id="GO:0006457">
    <property type="term" value="P:protein folding"/>
    <property type="evidence" value="ECO:0007669"/>
    <property type="project" value="UniProtKB-UniRule"/>
</dbReference>
<evidence type="ECO:0000259" key="10">
    <source>
        <dbReference type="PROSITE" id="PS50198"/>
    </source>
</evidence>
<dbReference type="PANTHER" id="PTHR47245:SF2">
    <property type="entry name" value="PEPTIDYL-PROLYL CIS-TRANS ISOMERASE HP_0175-RELATED"/>
    <property type="match status" value="1"/>
</dbReference>
<reference evidence="11 12" key="1">
    <citation type="submission" date="2016-10" db="EMBL/GenBank/DDBJ databases">
        <authorList>
            <person name="de Groot N.N."/>
        </authorList>
    </citation>
    <scope>NUCLEOTIDE SEQUENCE [LARGE SCALE GENOMIC DNA]</scope>
    <source>
        <strain evidence="11 12">L 420-91</strain>
    </source>
</reference>
<dbReference type="AlphaFoldDB" id="A0A1G7ZFF7"/>
<organism evidence="11 12">
    <name type="scientific">Aneurinibacillus thermoaerophilus</name>
    <dbReference type="NCBI Taxonomy" id="143495"/>
    <lineage>
        <taxon>Bacteria</taxon>
        <taxon>Bacillati</taxon>
        <taxon>Bacillota</taxon>
        <taxon>Bacilli</taxon>
        <taxon>Bacillales</taxon>
        <taxon>Paenibacillaceae</taxon>
        <taxon>Aneurinibacillus group</taxon>
        <taxon>Aneurinibacillus</taxon>
    </lineage>
</organism>
<evidence type="ECO:0000313" key="11">
    <source>
        <dbReference type="EMBL" id="SDH07355.1"/>
    </source>
</evidence>
<evidence type="ECO:0000256" key="7">
    <source>
        <dbReference type="HAMAP-Rule" id="MF_01145"/>
    </source>
</evidence>
<sequence>MFQKNVRFLLLILMLGLVLITSACSNEQAVARVNGETISRDDLYNFMVKQNGEQALDVLITNSIINQEAKKQNISVSQADIDKELKKVKDSFGTEEAFNEALKQTGFSLQDLREDAAINIKVKKLLEPKVPITEEEMKKYFEENKAMFATEEQVKARHILVETKEKADEVKKKLAAGEDFAELAKKYSIDINNKDQGGDLGFFGKGQMVEPFDKVAFSLAPGKISDPVKTEFGYHIIKVEQKKPAKQANYEESKSEIKDMLFAKKMQPVYNTWMEEKRAEYKIENFLTKKQTDTKS</sequence>
<dbReference type="GO" id="GO:0005886">
    <property type="term" value="C:plasma membrane"/>
    <property type="evidence" value="ECO:0007669"/>
    <property type="project" value="UniProtKB-SubCell"/>
</dbReference>
<evidence type="ECO:0000256" key="4">
    <source>
        <dbReference type="ARBA" id="ARBA00023136"/>
    </source>
</evidence>
<evidence type="ECO:0000256" key="1">
    <source>
        <dbReference type="ARBA" id="ARBA00004193"/>
    </source>
</evidence>
<evidence type="ECO:0000256" key="3">
    <source>
        <dbReference type="ARBA" id="ARBA00022475"/>
    </source>
</evidence>
<dbReference type="Pfam" id="PF13624">
    <property type="entry name" value="SurA_N_3"/>
    <property type="match status" value="1"/>
</dbReference>
<evidence type="ECO:0000313" key="12">
    <source>
        <dbReference type="Proteomes" id="UP000198956"/>
    </source>
</evidence>
<dbReference type="InterPro" id="IPR046357">
    <property type="entry name" value="PPIase_dom_sf"/>
</dbReference>
<protein>
    <recommendedName>
        <fullName evidence="7">Foldase protein PrsA</fullName>
        <ecNumber evidence="7">5.2.1.8</ecNumber>
    </recommendedName>
</protein>
<keyword evidence="7 8" id="KW-0697">Rotamase</keyword>
<name>A0A1G7ZFF7_ANETH</name>
<dbReference type="RefSeq" id="WP_236781844.1">
    <property type="nucleotide sequence ID" value="NZ_FNDE01000010.1"/>
</dbReference>
<dbReference type="HAMAP" id="MF_01145">
    <property type="entry name" value="Foldase_PrsA"/>
    <property type="match status" value="1"/>
</dbReference>
<feature type="chain" id="PRO_5039515615" description="Foldase protein PrsA" evidence="9">
    <location>
        <begin position="26"/>
        <end position="296"/>
    </location>
</feature>
<feature type="domain" description="PpiC" evidence="10">
    <location>
        <begin position="151"/>
        <end position="241"/>
    </location>
</feature>
<dbReference type="EC" id="5.2.1.8" evidence="7"/>
<dbReference type="PANTHER" id="PTHR47245">
    <property type="entry name" value="PEPTIDYLPROLYL ISOMERASE"/>
    <property type="match status" value="1"/>
</dbReference>
<comment type="catalytic activity">
    <reaction evidence="7">
        <text>[protein]-peptidylproline (omega=180) = [protein]-peptidylproline (omega=0)</text>
        <dbReference type="Rhea" id="RHEA:16237"/>
        <dbReference type="Rhea" id="RHEA-COMP:10747"/>
        <dbReference type="Rhea" id="RHEA-COMP:10748"/>
        <dbReference type="ChEBI" id="CHEBI:83833"/>
        <dbReference type="ChEBI" id="CHEBI:83834"/>
        <dbReference type="EC" id="5.2.1.8"/>
    </reaction>
</comment>
<dbReference type="InterPro" id="IPR000297">
    <property type="entry name" value="PPIase_PpiC"/>
</dbReference>
<keyword evidence="6 7" id="KW-0449">Lipoprotein</keyword>
<dbReference type="InterPro" id="IPR050245">
    <property type="entry name" value="PrsA_foldase"/>
</dbReference>
<evidence type="ECO:0000256" key="5">
    <source>
        <dbReference type="ARBA" id="ARBA00023139"/>
    </source>
</evidence>
<keyword evidence="7 9" id="KW-0732">Signal</keyword>
<dbReference type="PROSITE" id="PS51257">
    <property type="entry name" value="PROKAR_LIPOPROTEIN"/>
    <property type="match status" value="1"/>
</dbReference>
<evidence type="ECO:0000256" key="2">
    <source>
        <dbReference type="ARBA" id="ARBA00006071"/>
    </source>
</evidence>
<keyword evidence="7 8" id="KW-0413">Isomerase</keyword>
<evidence type="ECO:0000256" key="9">
    <source>
        <dbReference type="SAM" id="SignalP"/>
    </source>
</evidence>
<gene>
    <name evidence="7" type="primary">prsA</name>
    <name evidence="11" type="ORF">SAMN04489735_101068</name>
</gene>
<dbReference type="Gene3D" id="1.10.4030.10">
    <property type="entry name" value="Porin chaperone SurA, peptide-binding domain"/>
    <property type="match status" value="1"/>
</dbReference>
<dbReference type="InterPro" id="IPR027304">
    <property type="entry name" value="Trigger_fact/SurA_dom_sf"/>
</dbReference>